<proteinExistence type="predicted"/>
<dbReference type="PANTHER" id="PTHR30383:SF27">
    <property type="entry name" value="SPORE GERMINATION LIPASE LIPC"/>
    <property type="match status" value="1"/>
</dbReference>
<dbReference type="InterPro" id="IPR036514">
    <property type="entry name" value="SGNH_hydro_sf"/>
</dbReference>
<dbReference type="PANTHER" id="PTHR30383">
    <property type="entry name" value="THIOESTERASE 1/PROTEASE 1/LYSOPHOSPHOLIPASE L1"/>
    <property type="match status" value="1"/>
</dbReference>
<keyword evidence="3" id="KW-0378">Hydrolase</keyword>
<evidence type="ECO:0000313" key="3">
    <source>
        <dbReference type="EMBL" id="MBE4910120.1"/>
    </source>
</evidence>
<dbReference type="InterPro" id="IPR013830">
    <property type="entry name" value="SGNH_hydro"/>
</dbReference>
<name>A0ABR9QNN5_9BACI</name>
<dbReference type="Gene3D" id="3.40.50.1110">
    <property type="entry name" value="SGNH hydrolase"/>
    <property type="match status" value="1"/>
</dbReference>
<evidence type="ECO:0000259" key="2">
    <source>
        <dbReference type="Pfam" id="PF13472"/>
    </source>
</evidence>
<feature type="chain" id="PRO_5045361830" evidence="1">
    <location>
        <begin position="20"/>
        <end position="260"/>
    </location>
</feature>
<dbReference type="PROSITE" id="PS51257">
    <property type="entry name" value="PROKAR_LIPOPROTEIN"/>
    <property type="match status" value="1"/>
</dbReference>
<reference evidence="3 4" key="1">
    <citation type="submission" date="2020-10" db="EMBL/GenBank/DDBJ databases">
        <title>Bacillus sp. HD4P25, an endophyte from a halophyte.</title>
        <authorList>
            <person name="Sun J.-Q."/>
        </authorList>
    </citation>
    <scope>NUCLEOTIDE SEQUENCE [LARGE SCALE GENOMIC DNA]</scope>
    <source>
        <strain evidence="3 4">YIM 93174</strain>
    </source>
</reference>
<dbReference type="InterPro" id="IPR051532">
    <property type="entry name" value="Ester_Hydrolysis_Enzymes"/>
</dbReference>
<comment type="caution">
    <text evidence="3">The sequence shown here is derived from an EMBL/GenBank/DDBJ whole genome shotgun (WGS) entry which is preliminary data.</text>
</comment>
<feature type="signal peptide" evidence="1">
    <location>
        <begin position="1"/>
        <end position="19"/>
    </location>
</feature>
<keyword evidence="4" id="KW-1185">Reference proteome</keyword>
<protein>
    <submittedName>
        <fullName evidence="3">SGNH/GDSL hydrolase family protein</fullName>
    </submittedName>
</protein>
<feature type="domain" description="SGNH hydrolase-type esterase" evidence="2">
    <location>
        <begin position="53"/>
        <end position="245"/>
    </location>
</feature>
<gene>
    <name evidence="3" type="ORF">IMZ08_18955</name>
</gene>
<keyword evidence="1" id="KW-0732">Signal</keyword>
<dbReference type="RefSeq" id="WP_193539357.1">
    <property type="nucleotide sequence ID" value="NZ_JADCLJ010000024.1"/>
</dbReference>
<dbReference type="SUPFAM" id="SSF52266">
    <property type="entry name" value="SGNH hydrolase"/>
    <property type="match status" value="1"/>
</dbReference>
<sequence>MYKLLLVFCVVLLTSCSILSPVSNQSSQRQLVFVPLKQSIPESFIPRDYSIVAFGDSLTEGFGDTTNNGGYVTLLEKMLLENKGIKNINMKNLGINGNTTGHLLARLELSEVQQPLKNADIVIITVGGNDLMKVAMENFLALDFDVFRDEKGPYEERLKTIIENIRTINGDIHIMLVGLYNPFDVLLGDLPEVDTVIEEWNDGSQNLLSKYPNTTFVAVNDIFKNSDVNLLYTDDFHPNSIGYQRMADRIYQTFIEKFSQ</sequence>
<organism evidence="3 4">
    <name type="scientific">Litchfieldia luteola</name>
    <dbReference type="NCBI Taxonomy" id="682179"/>
    <lineage>
        <taxon>Bacteria</taxon>
        <taxon>Bacillati</taxon>
        <taxon>Bacillota</taxon>
        <taxon>Bacilli</taxon>
        <taxon>Bacillales</taxon>
        <taxon>Bacillaceae</taxon>
        <taxon>Litchfieldia</taxon>
    </lineage>
</organism>
<evidence type="ECO:0000313" key="4">
    <source>
        <dbReference type="Proteomes" id="UP001516662"/>
    </source>
</evidence>
<accession>A0ABR9QNN5</accession>
<dbReference type="EMBL" id="JADCLJ010000024">
    <property type="protein sequence ID" value="MBE4910120.1"/>
    <property type="molecule type" value="Genomic_DNA"/>
</dbReference>
<dbReference type="CDD" id="cd04506">
    <property type="entry name" value="SGNH_hydrolase_YpmR_like"/>
    <property type="match status" value="1"/>
</dbReference>
<evidence type="ECO:0000256" key="1">
    <source>
        <dbReference type="SAM" id="SignalP"/>
    </source>
</evidence>
<dbReference type="Proteomes" id="UP001516662">
    <property type="component" value="Unassembled WGS sequence"/>
</dbReference>
<dbReference type="Pfam" id="PF13472">
    <property type="entry name" value="Lipase_GDSL_2"/>
    <property type="match status" value="1"/>
</dbReference>
<dbReference type="GO" id="GO:0016787">
    <property type="term" value="F:hydrolase activity"/>
    <property type="evidence" value="ECO:0007669"/>
    <property type="project" value="UniProtKB-KW"/>
</dbReference>